<keyword evidence="3" id="KW-1003">Cell membrane</keyword>
<keyword evidence="6 9" id="KW-1133">Transmembrane helix</keyword>
<evidence type="ECO:0000256" key="9">
    <source>
        <dbReference type="SAM" id="Phobius"/>
    </source>
</evidence>
<evidence type="ECO:0000256" key="4">
    <source>
        <dbReference type="ARBA" id="ARBA00022519"/>
    </source>
</evidence>
<evidence type="ECO:0000256" key="7">
    <source>
        <dbReference type="ARBA" id="ARBA00023136"/>
    </source>
</evidence>
<evidence type="ECO:0000256" key="3">
    <source>
        <dbReference type="ARBA" id="ARBA00022475"/>
    </source>
</evidence>
<protein>
    <submittedName>
        <fullName evidence="10">Membrane protein</fullName>
    </submittedName>
</protein>
<accession>A0A8J2VG57</accession>
<feature type="transmembrane region" description="Helical" evidence="9">
    <location>
        <begin position="376"/>
        <end position="405"/>
    </location>
</feature>
<keyword evidence="7 9" id="KW-0472">Membrane</keyword>
<reference evidence="10" key="2">
    <citation type="submission" date="2020-09" db="EMBL/GenBank/DDBJ databases">
        <authorList>
            <person name="Sun Q."/>
            <person name="Zhou Y."/>
        </authorList>
    </citation>
    <scope>NUCLEOTIDE SEQUENCE</scope>
    <source>
        <strain evidence="10">CGMCC 1.15179</strain>
    </source>
</reference>
<feature type="transmembrane region" description="Helical" evidence="9">
    <location>
        <begin position="98"/>
        <end position="119"/>
    </location>
</feature>
<comment type="caution">
    <text evidence="10">The sequence shown here is derived from an EMBL/GenBank/DDBJ whole genome shotgun (WGS) entry which is preliminary data.</text>
</comment>
<feature type="transmembrane region" description="Helical" evidence="9">
    <location>
        <begin position="253"/>
        <end position="272"/>
    </location>
</feature>
<evidence type="ECO:0000256" key="8">
    <source>
        <dbReference type="ARBA" id="ARBA00035655"/>
    </source>
</evidence>
<dbReference type="Proteomes" id="UP000625210">
    <property type="component" value="Unassembled WGS sequence"/>
</dbReference>
<comment type="subcellular location">
    <subcellularLocation>
        <location evidence="1">Cell inner membrane</location>
        <topology evidence="1">Multi-pass membrane protein</topology>
    </subcellularLocation>
</comment>
<feature type="transmembrane region" description="Helical" evidence="9">
    <location>
        <begin position="203"/>
        <end position="228"/>
    </location>
</feature>
<feature type="transmembrane region" description="Helical" evidence="9">
    <location>
        <begin position="351"/>
        <end position="370"/>
    </location>
</feature>
<dbReference type="InterPro" id="IPR007272">
    <property type="entry name" value="Sulf_transp_TsuA/YedE"/>
</dbReference>
<sequence>MAVSSASVAPLQKEKQPAIPLTPAGLPSPKTTLSLTTLGAALLLSYVIFNGFGLKQGVLYTLGILLGYTLFHARFGFTSAFRQLLSVGQGEGLRAHMLMIAVACLLFTPILSLGIGFFGTKPEASVEPLGVSLVVGSFLFGIGMQLGGGCASGTLYAAGGGRTAAFLTLAGFIAGSVIGAYHWEFWTKQMPSFPAFSLAENTPLGYGGALVVQLAVFGIIAWLTVVIAKRKNPPVRKPLPTARGWVRIVRGSWPLWAAAILLAVLNAVTLTVKGEPWGITSAFALWGSKAAQAMGVDVASWGYWSGERAAALQSSVFADATSVMDFGLVLGALLASSIGGVFTLSKLNGRLAVGSIIGGLLMGYGARLAYGCNIGAYFAGIASFSLHGWVWMILALAGSVVGMWFRPLFGMKNPKPTDFVC</sequence>
<evidence type="ECO:0000313" key="10">
    <source>
        <dbReference type="EMBL" id="GGE25620.1"/>
    </source>
</evidence>
<proteinExistence type="inferred from homology"/>
<feature type="transmembrane region" description="Helical" evidence="9">
    <location>
        <begin position="326"/>
        <end position="344"/>
    </location>
</feature>
<evidence type="ECO:0000313" key="11">
    <source>
        <dbReference type="Proteomes" id="UP000625210"/>
    </source>
</evidence>
<comment type="similarity">
    <text evidence="8">Belongs to the TsuA/YedE (TC 9.B.102) family.</text>
</comment>
<name>A0A8J2VG57_9BACL</name>
<dbReference type="Pfam" id="PF04143">
    <property type="entry name" value="Sulf_transp"/>
    <property type="match status" value="1"/>
</dbReference>
<feature type="transmembrane region" description="Helical" evidence="9">
    <location>
        <begin position="33"/>
        <end position="52"/>
    </location>
</feature>
<evidence type="ECO:0000256" key="5">
    <source>
        <dbReference type="ARBA" id="ARBA00022692"/>
    </source>
</evidence>
<keyword evidence="4" id="KW-0997">Cell inner membrane</keyword>
<dbReference type="AlphaFoldDB" id="A0A8J2VG57"/>
<reference evidence="10" key="1">
    <citation type="journal article" date="2014" name="Int. J. Syst. Evol. Microbiol.">
        <title>Complete genome sequence of Corynebacterium casei LMG S-19264T (=DSM 44701T), isolated from a smear-ripened cheese.</title>
        <authorList>
            <consortium name="US DOE Joint Genome Institute (JGI-PGF)"/>
            <person name="Walter F."/>
            <person name="Albersmeier A."/>
            <person name="Kalinowski J."/>
            <person name="Ruckert C."/>
        </authorList>
    </citation>
    <scope>NUCLEOTIDE SEQUENCE</scope>
    <source>
        <strain evidence="10">CGMCC 1.15179</strain>
    </source>
</reference>
<keyword evidence="5 9" id="KW-0812">Transmembrane</keyword>
<evidence type="ECO:0000256" key="1">
    <source>
        <dbReference type="ARBA" id="ARBA00004429"/>
    </source>
</evidence>
<gene>
    <name evidence="10" type="ORF">GCM10011571_29690</name>
</gene>
<keyword evidence="2" id="KW-0813">Transport</keyword>
<feature type="transmembrane region" description="Helical" evidence="9">
    <location>
        <begin position="164"/>
        <end position="183"/>
    </location>
</feature>
<dbReference type="RefSeq" id="WP_188648681.1">
    <property type="nucleotide sequence ID" value="NZ_BMHQ01000012.1"/>
</dbReference>
<organism evidence="10 11">
    <name type="scientific">Marinithermofilum abyssi</name>
    <dbReference type="NCBI Taxonomy" id="1571185"/>
    <lineage>
        <taxon>Bacteria</taxon>
        <taxon>Bacillati</taxon>
        <taxon>Bacillota</taxon>
        <taxon>Bacilli</taxon>
        <taxon>Bacillales</taxon>
        <taxon>Thermoactinomycetaceae</taxon>
        <taxon>Marinithermofilum</taxon>
    </lineage>
</organism>
<dbReference type="GO" id="GO:0005886">
    <property type="term" value="C:plasma membrane"/>
    <property type="evidence" value="ECO:0007669"/>
    <property type="project" value="UniProtKB-SubCell"/>
</dbReference>
<dbReference type="PANTHER" id="PTHR30574">
    <property type="entry name" value="INNER MEMBRANE PROTEIN YEDE"/>
    <property type="match status" value="1"/>
</dbReference>
<feature type="transmembrane region" description="Helical" evidence="9">
    <location>
        <begin position="131"/>
        <end position="157"/>
    </location>
</feature>
<evidence type="ECO:0000256" key="2">
    <source>
        <dbReference type="ARBA" id="ARBA00022448"/>
    </source>
</evidence>
<dbReference type="PANTHER" id="PTHR30574:SF1">
    <property type="entry name" value="SULPHUR TRANSPORT DOMAIN-CONTAINING PROTEIN"/>
    <property type="match status" value="1"/>
</dbReference>
<feature type="transmembrane region" description="Helical" evidence="9">
    <location>
        <begin position="58"/>
        <end position="77"/>
    </location>
</feature>
<dbReference type="EMBL" id="BMHQ01000012">
    <property type="protein sequence ID" value="GGE25620.1"/>
    <property type="molecule type" value="Genomic_DNA"/>
</dbReference>
<evidence type="ECO:0000256" key="6">
    <source>
        <dbReference type="ARBA" id="ARBA00022989"/>
    </source>
</evidence>
<keyword evidence="11" id="KW-1185">Reference proteome</keyword>